<feature type="region of interest" description="Disordered" evidence="1">
    <location>
        <begin position="38"/>
        <end position="168"/>
    </location>
</feature>
<organism evidence="2 3">
    <name type="scientific">Fonsecaea multimorphosa CBS 102226</name>
    <dbReference type="NCBI Taxonomy" id="1442371"/>
    <lineage>
        <taxon>Eukaryota</taxon>
        <taxon>Fungi</taxon>
        <taxon>Dikarya</taxon>
        <taxon>Ascomycota</taxon>
        <taxon>Pezizomycotina</taxon>
        <taxon>Eurotiomycetes</taxon>
        <taxon>Chaetothyriomycetidae</taxon>
        <taxon>Chaetothyriales</taxon>
        <taxon>Herpotrichiellaceae</taxon>
        <taxon>Fonsecaea</taxon>
    </lineage>
</organism>
<dbReference type="EMBL" id="KN848067">
    <property type="protein sequence ID" value="KIY00097.1"/>
    <property type="molecule type" value="Genomic_DNA"/>
</dbReference>
<accession>A0A0D2IT12</accession>
<keyword evidence="3" id="KW-1185">Reference proteome</keyword>
<dbReference type="RefSeq" id="XP_016634219.1">
    <property type="nucleotide sequence ID" value="XM_016774292.1"/>
</dbReference>
<feature type="region of interest" description="Disordered" evidence="1">
    <location>
        <begin position="221"/>
        <end position="255"/>
    </location>
</feature>
<feature type="compositionally biased region" description="Acidic residues" evidence="1">
    <location>
        <begin position="417"/>
        <end position="433"/>
    </location>
</feature>
<feature type="region of interest" description="Disordered" evidence="1">
    <location>
        <begin position="276"/>
        <end position="321"/>
    </location>
</feature>
<evidence type="ECO:0000256" key="1">
    <source>
        <dbReference type="SAM" id="MobiDB-lite"/>
    </source>
</evidence>
<reference evidence="2 3" key="1">
    <citation type="submission" date="2015-01" db="EMBL/GenBank/DDBJ databases">
        <title>The Genome Sequence of Fonsecaea multimorphosa CBS 102226.</title>
        <authorList>
            <consortium name="The Broad Institute Genomics Platform"/>
            <person name="Cuomo C."/>
            <person name="de Hoog S."/>
            <person name="Gorbushina A."/>
            <person name="Stielow B."/>
            <person name="Teixiera M."/>
            <person name="Abouelleil A."/>
            <person name="Chapman S.B."/>
            <person name="Priest M."/>
            <person name="Young S.K."/>
            <person name="Wortman J."/>
            <person name="Nusbaum C."/>
            <person name="Birren B."/>
        </authorList>
    </citation>
    <scope>NUCLEOTIDE SEQUENCE [LARGE SCALE GENOMIC DNA]</scope>
    <source>
        <strain evidence="2 3">CBS 102226</strain>
    </source>
</reference>
<dbReference type="OrthoDB" id="4151291at2759"/>
<feature type="compositionally biased region" description="Acidic residues" evidence="1">
    <location>
        <begin position="150"/>
        <end position="161"/>
    </location>
</feature>
<sequence length="485" mass="55837">MPDEDWRDEIQEYALLLDAVASGDRSRVVKHLTEYILNKKEGNQVAQPNDQGAQGAQEPYSEHDENSFNYYGEDAYNDPYTGTSTEPVDQEGTYTGEEKDLEYGDEQYQYGNEYDEYDPPEYDASGAGESYYEGPYMSGAYHEPDNGVDTYDEGPYDDYTELDPSAHGNESYAIGAAGIRDMTYTGEHYDDSNRNNYEGPQYPEDQQYEGQYYDQQADGIYDDWNQDGETYHYQQGTGVAGGEWHEESDYGPFSDDQIQEVVDEVPFDELHEEYFEEGQTRPYADPMHSEEEVRLSEEHFDEDQVHPHDDHVHSEEEARLNEDDVLPGYDEEQTQLQQPYPEDTSHFYNAGKDAPPDYSEVLHYAMNQNPQTQYVPYRPDLTGTEEQAGADENGWQVENAANRHAHSFDPGTSADPVEFEDDEWEDEACEGEDDTIRSPNRSDLQFNPLRHQYERDMSGQRPNALLYLSPVEPSLSNVLWGRNWR</sequence>
<dbReference type="AlphaFoldDB" id="A0A0D2IT12"/>
<feature type="region of interest" description="Disordered" evidence="1">
    <location>
        <begin position="405"/>
        <end position="446"/>
    </location>
</feature>
<dbReference type="VEuPathDB" id="FungiDB:Z520_03782"/>
<dbReference type="STRING" id="1442371.A0A0D2IT12"/>
<protein>
    <submittedName>
        <fullName evidence="2">Uncharacterized protein</fullName>
    </submittedName>
</protein>
<dbReference type="GeneID" id="27709528"/>
<feature type="compositionally biased region" description="Polar residues" evidence="1">
    <location>
        <begin position="44"/>
        <end position="54"/>
    </location>
</feature>
<evidence type="ECO:0000313" key="3">
    <source>
        <dbReference type="Proteomes" id="UP000053411"/>
    </source>
</evidence>
<name>A0A0D2IT12_9EURO</name>
<feature type="region of interest" description="Disordered" evidence="1">
    <location>
        <begin position="185"/>
        <end position="205"/>
    </location>
</feature>
<dbReference type="Proteomes" id="UP000053411">
    <property type="component" value="Unassembled WGS sequence"/>
</dbReference>
<gene>
    <name evidence="2" type="ORF">Z520_03782</name>
</gene>
<feature type="compositionally biased region" description="Basic and acidic residues" evidence="1">
    <location>
        <begin position="287"/>
        <end position="321"/>
    </location>
</feature>
<evidence type="ECO:0000313" key="2">
    <source>
        <dbReference type="EMBL" id="KIY00097.1"/>
    </source>
</evidence>
<proteinExistence type="predicted"/>
<feature type="region of interest" description="Disordered" evidence="1">
    <location>
        <begin position="336"/>
        <end position="356"/>
    </location>
</feature>